<feature type="region of interest" description="Disordered" evidence="3">
    <location>
        <begin position="232"/>
        <end position="257"/>
    </location>
</feature>
<comment type="caution">
    <text evidence="4">The sequence shown here is derived from an EMBL/GenBank/DDBJ whole genome shotgun (WGS) entry which is preliminary data.</text>
</comment>
<keyword evidence="1 4" id="KW-0240">DNA-directed RNA polymerase</keyword>
<sequence length="257" mass="29298">MPALWQRRDERQHEPAHAVFSFSLSYTCEPGLVSFLCLQIFLQIIKLVKLISRQAMEVTGVGDQSYYGGNSGGGLEELSPAELESHLAEGMFRRVNNHREHLVLQPFWLTRPKQGVIEEIRKMLGKWNARLEAYVVGFENPVCESTTGAINEDHRWIHVDIVVTFYLYQPVQGQHLRGIVKKKGHQAAICILFNVFSATVYPLDQVELDSWSLGDEIHFTIQSFQNRRKGPVIKATSSNDGTTSKKKKMPDVEESWE</sequence>
<evidence type="ECO:0000256" key="3">
    <source>
        <dbReference type="SAM" id="MobiDB-lite"/>
    </source>
</evidence>
<evidence type="ECO:0000256" key="2">
    <source>
        <dbReference type="ARBA" id="ARBA00023163"/>
    </source>
</evidence>
<dbReference type="GO" id="GO:0000428">
    <property type="term" value="C:DNA-directed RNA polymerase complex"/>
    <property type="evidence" value="ECO:0007669"/>
    <property type="project" value="UniProtKB-KW"/>
</dbReference>
<proteinExistence type="predicted"/>
<dbReference type="InterPro" id="IPR036898">
    <property type="entry name" value="RNA_pol_Rpb7-like_N_sf"/>
</dbReference>
<dbReference type="AlphaFoldDB" id="A0A226EN39"/>
<gene>
    <name evidence="4" type="ORF">Fcan01_07393</name>
</gene>
<name>A0A226EN39_FOLCA</name>
<dbReference type="STRING" id="158441.A0A226EN39"/>
<keyword evidence="5" id="KW-1185">Reference proteome</keyword>
<keyword evidence="2" id="KW-0804">Transcription</keyword>
<evidence type="ECO:0000313" key="4">
    <source>
        <dbReference type="EMBL" id="OXA58537.1"/>
    </source>
</evidence>
<evidence type="ECO:0000256" key="1">
    <source>
        <dbReference type="ARBA" id="ARBA00022478"/>
    </source>
</evidence>
<dbReference type="Gene3D" id="3.30.1490.120">
    <property type="entry name" value="RNA polymerase Rpb7-like, N-terminal domain"/>
    <property type="match status" value="1"/>
</dbReference>
<dbReference type="Proteomes" id="UP000198287">
    <property type="component" value="Unassembled WGS sequence"/>
</dbReference>
<protein>
    <submittedName>
        <fullName evidence="4">DNA-directed RNA polymerase I subunit RPA43</fullName>
    </submittedName>
</protein>
<organism evidence="4 5">
    <name type="scientific">Folsomia candida</name>
    <name type="common">Springtail</name>
    <dbReference type="NCBI Taxonomy" id="158441"/>
    <lineage>
        <taxon>Eukaryota</taxon>
        <taxon>Metazoa</taxon>
        <taxon>Ecdysozoa</taxon>
        <taxon>Arthropoda</taxon>
        <taxon>Hexapoda</taxon>
        <taxon>Collembola</taxon>
        <taxon>Entomobryomorpha</taxon>
        <taxon>Isotomoidea</taxon>
        <taxon>Isotomidae</taxon>
        <taxon>Proisotominae</taxon>
        <taxon>Folsomia</taxon>
    </lineage>
</organism>
<evidence type="ECO:0000313" key="5">
    <source>
        <dbReference type="Proteomes" id="UP000198287"/>
    </source>
</evidence>
<dbReference type="EMBL" id="LNIX01000003">
    <property type="protein sequence ID" value="OXA58537.1"/>
    <property type="molecule type" value="Genomic_DNA"/>
</dbReference>
<accession>A0A226EN39</accession>
<dbReference type="OrthoDB" id="10250504at2759"/>
<reference evidence="4 5" key="1">
    <citation type="submission" date="2015-12" db="EMBL/GenBank/DDBJ databases">
        <title>The genome of Folsomia candida.</title>
        <authorList>
            <person name="Faddeeva A."/>
            <person name="Derks M.F."/>
            <person name="Anvar Y."/>
            <person name="Smit S."/>
            <person name="Van Straalen N."/>
            <person name="Roelofs D."/>
        </authorList>
    </citation>
    <scope>NUCLEOTIDE SEQUENCE [LARGE SCALE GENOMIC DNA]</scope>
    <source>
        <strain evidence="4 5">VU population</strain>
        <tissue evidence="4">Whole body</tissue>
    </source>
</reference>